<proteinExistence type="predicted"/>
<accession>A0ABY4EQ41</accession>
<reference evidence="2 3" key="1">
    <citation type="submission" date="2022-04" db="EMBL/GenBank/DDBJ databases">
        <title>Halobacillus sp. isolated from saltern.</title>
        <authorList>
            <person name="Won M."/>
            <person name="Lee C.-M."/>
            <person name="Woen H.-Y."/>
            <person name="Kwon S.-W."/>
        </authorList>
    </citation>
    <scope>NUCLEOTIDE SEQUENCE [LARGE SCALE GENOMIC DNA]</scope>
    <source>
        <strain evidence="2 3">SSBR10-3</strain>
    </source>
</reference>
<dbReference type="Proteomes" id="UP000831787">
    <property type="component" value="Chromosome"/>
</dbReference>
<name>A0ABY4EQ41_9BACI</name>
<dbReference type="EMBL" id="CP095073">
    <property type="protein sequence ID" value="UOQ46552.1"/>
    <property type="molecule type" value="Genomic_DNA"/>
</dbReference>
<feature type="compositionally biased region" description="Basic and acidic residues" evidence="1">
    <location>
        <begin position="134"/>
        <end position="144"/>
    </location>
</feature>
<sequence length="244" mass="28806">MSIAAAPVFPDTVENKIVHFKQTIDEAARIYEQLLHKKTGDSLIEISQSFNQLQTGSETFVAKCKNLEKQYNELLHFFSEYENVQAPFLTKGRQKMNILYKKYEKMDIQILEDKRVRWEEKKNKILKEIEEETKRVKGEKEEKLQHKKDQKREKEPLDKPEEKTKTVDAHQKPSDKKNLKSRGQELKEEKKTKTADKRTEVGAEKEDTTQNANDQKKKEIQDEKTKENSNENHVEMDEKNPLFP</sequence>
<gene>
    <name evidence="2" type="ORF">MUN89_20780</name>
</gene>
<feature type="region of interest" description="Disordered" evidence="1">
    <location>
        <begin position="134"/>
        <end position="244"/>
    </location>
</feature>
<protein>
    <submittedName>
        <fullName evidence="2">Uncharacterized protein</fullName>
    </submittedName>
</protein>
<feature type="compositionally biased region" description="Basic and acidic residues" evidence="1">
    <location>
        <begin position="150"/>
        <end position="244"/>
    </location>
</feature>
<organism evidence="2 3">
    <name type="scientific">Halobacillus salinarum</name>
    <dbReference type="NCBI Taxonomy" id="2932257"/>
    <lineage>
        <taxon>Bacteria</taxon>
        <taxon>Bacillati</taxon>
        <taxon>Bacillota</taxon>
        <taxon>Bacilli</taxon>
        <taxon>Bacillales</taxon>
        <taxon>Bacillaceae</taxon>
        <taxon>Halobacillus</taxon>
    </lineage>
</organism>
<evidence type="ECO:0000313" key="3">
    <source>
        <dbReference type="Proteomes" id="UP000831787"/>
    </source>
</evidence>
<evidence type="ECO:0000256" key="1">
    <source>
        <dbReference type="SAM" id="MobiDB-lite"/>
    </source>
</evidence>
<evidence type="ECO:0000313" key="2">
    <source>
        <dbReference type="EMBL" id="UOQ46552.1"/>
    </source>
</evidence>
<keyword evidence="3" id="KW-1185">Reference proteome</keyword>